<dbReference type="Proteomes" id="UP000001055">
    <property type="component" value="Unassembled WGS sequence"/>
</dbReference>
<evidence type="ECO:0000313" key="1">
    <source>
        <dbReference type="EMBL" id="EAT79097.1"/>
    </source>
</evidence>
<dbReference type="RefSeq" id="XP_001803856.1">
    <property type="nucleotide sequence ID" value="XM_001803804.1"/>
</dbReference>
<dbReference type="EMBL" id="CH445351">
    <property type="protein sequence ID" value="EAT79097.1"/>
    <property type="molecule type" value="Genomic_DNA"/>
</dbReference>
<dbReference type="InParanoid" id="Q0U3L4"/>
<gene>
    <name evidence="1" type="ORF">SNOG_13650</name>
</gene>
<evidence type="ECO:0000313" key="2">
    <source>
        <dbReference type="Proteomes" id="UP000001055"/>
    </source>
</evidence>
<dbReference type="GeneID" id="5980776"/>
<dbReference type="VEuPathDB" id="FungiDB:JI435_136500"/>
<proteinExistence type="predicted"/>
<accession>Q0U3L4</accession>
<name>Q0U3L4_PHANO</name>
<dbReference type="KEGG" id="pno:SNOG_13650"/>
<reference evidence="2" key="1">
    <citation type="journal article" date="2007" name="Plant Cell">
        <title>Dothideomycete-plant interactions illuminated by genome sequencing and EST analysis of the wheat pathogen Stagonospora nodorum.</title>
        <authorList>
            <person name="Hane J.K."/>
            <person name="Lowe R.G."/>
            <person name="Solomon P.S."/>
            <person name="Tan K.C."/>
            <person name="Schoch C.L."/>
            <person name="Spatafora J.W."/>
            <person name="Crous P.W."/>
            <person name="Kodira C."/>
            <person name="Birren B.W."/>
            <person name="Galagan J.E."/>
            <person name="Torriani S.F."/>
            <person name="McDonald B.A."/>
            <person name="Oliver R.P."/>
        </authorList>
    </citation>
    <scope>NUCLEOTIDE SEQUENCE [LARGE SCALE GENOMIC DNA]</scope>
    <source>
        <strain evidence="2">SN15 / ATCC MYA-4574 / FGSC 10173</strain>
    </source>
</reference>
<dbReference type="AlphaFoldDB" id="Q0U3L4"/>
<sequence length="76" mass="8339">MTSFGKSTESWIVGAGLEAPGMHSLPDCRSQTIPLSITNPSVYRLDVEIRVGMQSVEWTLHYSFTGPIEAREQANG</sequence>
<protein>
    <submittedName>
        <fullName evidence="1">Uncharacterized protein</fullName>
    </submittedName>
</protein>
<organism evidence="1 2">
    <name type="scientific">Phaeosphaeria nodorum (strain SN15 / ATCC MYA-4574 / FGSC 10173)</name>
    <name type="common">Glume blotch fungus</name>
    <name type="synonym">Parastagonospora nodorum</name>
    <dbReference type="NCBI Taxonomy" id="321614"/>
    <lineage>
        <taxon>Eukaryota</taxon>
        <taxon>Fungi</taxon>
        <taxon>Dikarya</taxon>
        <taxon>Ascomycota</taxon>
        <taxon>Pezizomycotina</taxon>
        <taxon>Dothideomycetes</taxon>
        <taxon>Pleosporomycetidae</taxon>
        <taxon>Pleosporales</taxon>
        <taxon>Pleosporineae</taxon>
        <taxon>Phaeosphaeriaceae</taxon>
        <taxon>Parastagonospora</taxon>
    </lineage>
</organism>